<evidence type="ECO:0000313" key="3">
    <source>
        <dbReference type="EMBL" id="GAA0759074.1"/>
    </source>
</evidence>
<accession>A0ABP3VM30</accession>
<dbReference type="Pfam" id="PF12890">
    <property type="entry name" value="DHOase"/>
    <property type="match status" value="1"/>
</dbReference>
<gene>
    <name evidence="3" type="ORF">GCM10009433_16930</name>
</gene>
<proteinExistence type="predicted"/>
<evidence type="ECO:0000256" key="1">
    <source>
        <dbReference type="ARBA" id="ARBA00022975"/>
    </source>
</evidence>
<keyword evidence="4" id="KW-1185">Reference proteome</keyword>
<dbReference type="InterPro" id="IPR032466">
    <property type="entry name" value="Metal_Hydrolase"/>
</dbReference>
<name>A0ABP3VM30_9FLAO</name>
<feature type="domain" description="Dihydroorotase catalytic" evidence="2">
    <location>
        <begin position="58"/>
        <end position="239"/>
    </location>
</feature>
<evidence type="ECO:0000259" key="2">
    <source>
        <dbReference type="Pfam" id="PF12890"/>
    </source>
</evidence>
<comment type="caution">
    <text evidence="3">The sequence shown here is derived from an EMBL/GenBank/DDBJ whole genome shotgun (WGS) entry which is preliminary data.</text>
</comment>
<dbReference type="InterPro" id="IPR011059">
    <property type="entry name" value="Metal-dep_hydrolase_composite"/>
</dbReference>
<dbReference type="CDD" id="cd01317">
    <property type="entry name" value="DHOase_IIa"/>
    <property type="match status" value="1"/>
</dbReference>
<dbReference type="InterPro" id="IPR024403">
    <property type="entry name" value="DHOase_cat"/>
</dbReference>
<dbReference type="InterPro" id="IPR004722">
    <property type="entry name" value="DHOase"/>
</dbReference>
<dbReference type="SUPFAM" id="SSF51556">
    <property type="entry name" value="Metallo-dependent hydrolases"/>
    <property type="match status" value="1"/>
</dbReference>
<protein>
    <submittedName>
        <fullName evidence="3">Dihydroorotase</fullName>
    </submittedName>
</protein>
<dbReference type="Gene3D" id="2.30.40.10">
    <property type="entry name" value="Urease, subunit C, domain 1"/>
    <property type="match status" value="1"/>
</dbReference>
<dbReference type="SUPFAM" id="SSF51338">
    <property type="entry name" value="Composite domain of metallo-dependent hydrolases"/>
    <property type="match status" value="1"/>
</dbReference>
<sequence>MPMPSILLKSAKILDSESSYHLKTKDILIENGVISQIEDSINTGDRIITYENLHVSNGFFDSSVSFGEPGFEERETLANGVTTARRSGFTGFLLNPNLSPVTDSYSAVKFLQQQIDPQLINIKPIGALTKSFDGKNLAELYDMQMAGAVGFYDFKTSIKNANLLKIALQYVKSFDGLIFSYPQDQFIAGMAQVNEDEFTTYIGLKGIPNLAEELQMARDLYILEYTGGKLHIPNISTKASIQLIKEAKAKGLNVTSSVALPHLFFTSNRLETFDSKYKILPPLRTEDDCVALKQAVLDGTIDMVTSDHEPMDEEHKELEFENASYGSIGLESAFSVLNSLFGVEKTSELLSKTKAHFGLETSKIEVNQRADLSLFEPNSEYKFQKEHIFSKSKNSIFLHENLKGKVLGSIYNNSFYEN</sequence>
<dbReference type="Gene3D" id="3.20.20.140">
    <property type="entry name" value="Metal-dependent hydrolases"/>
    <property type="match status" value="1"/>
</dbReference>
<dbReference type="EMBL" id="BAAAGG010000005">
    <property type="protein sequence ID" value="GAA0759074.1"/>
    <property type="molecule type" value="Genomic_DNA"/>
</dbReference>
<dbReference type="PANTHER" id="PTHR43668:SF2">
    <property type="entry name" value="ALLANTOINASE"/>
    <property type="match status" value="1"/>
</dbReference>
<dbReference type="Proteomes" id="UP001500185">
    <property type="component" value="Unassembled WGS sequence"/>
</dbReference>
<evidence type="ECO:0000313" key="4">
    <source>
        <dbReference type="Proteomes" id="UP001500185"/>
    </source>
</evidence>
<keyword evidence="1" id="KW-0665">Pyrimidine biosynthesis</keyword>
<reference evidence="4" key="1">
    <citation type="journal article" date="2019" name="Int. J. Syst. Evol. Microbiol.">
        <title>The Global Catalogue of Microorganisms (GCM) 10K type strain sequencing project: providing services to taxonomists for standard genome sequencing and annotation.</title>
        <authorList>
            <consortium name="The Broad Institute Genomics Platform"/>
            <consortium name="The Broad Institute Genome Sequencing Center for Infectious Disease"/>
            <person name="Wu L."/>
            <person name="Ma J."/>
        </authorList>
    </citation>
    <scope>NUCLEOTIDE SEQUENCE [LARGE SCALE GENOMIC DNA]</scope>
    <source>
        <strain evidence="4">JCM 16231</strain>
    </source>
</reference>
<dbReference type="PANTHER" id="PTHR43668">
    <property type="entry name" value="ALLANTOINASE"/>
    <property type="match status" value="1"/>
</dbReference>
<organism evidence="3 4">
    <name type="scientific">Psychroflexus lacisalsi</name>
    <dbReference type="NCBI Taxonomy" id="503928"/>
    <lineage>
        <taxon>Bacteria</taxon>
        <taxon>Pseudomonadati</taxon>
        <taxon>Bacteroidota</taxon>
        <taxon>Flavobacteriia</taxon>
        <taxon>Flavobacteriales</taxon>
        <taxon>Flavobacteriaceae</taxon>
        <taxon>Psychroflexus</taxon>
    </lineage>
</organism>
<dbReference type="InterPro" id="IPR050138">
    <property type="entry name" value="DHOase/Allantoinase_Hydrolase"/>
</dbReference>